<comment type="caution">
    <text evidence="1">The sequence shown here is derived from an EMBL/GenBank/DDBJ whole genome shotgun (WGS) entry which is preliminary data.</text>
</comment>
<protein>
    <submittedName>
        <fullName evidence="1">Uncharacterized protein</fullName>
    </submittedName>
</protein>
<dbReference type="Proteomes" id="UP001186944">
    <property type="component" value="Unassembled WGS sequence"/>
</dbReference>
<dbReference type="GO" id="GO:0004748">
    <property type="term" value="F:ribonucleoside-diphosphate reductase activity, thioredoxin disulfide as acceptor"/>
    <property type="evidence" value="ECO:0007669"/>
    <property type="project" value="TreeGrafter"/>
</dbReference>
<dbReference type="AlphaFoldDB" id="A0AA88XN15"/>
<accession>A0AA88XN15</accession>
<evidence type="ECO:0000313" key="1">
    <source>
        <dbReference type="EMBL" id="KAK3088321.1"/>
    </source>
</evidence>
<dbReference type="GO" id="GO:0005829">
    <property type="term" value="C:cytosol"/>
    <property type="evidence" value="ECO:0007669"/>
    <property type="project" value="TreeGrafter"/>
</dbReference>
<dbReference type="InterPro" id="IPR000358">
    <property type="entry name" value="RNR_small_fam"/>
</dbReference>
<dbReference type="GO" id="GO:0009263">
    <property type="term" value="P:deoxyribonucleotide biosynthetic process"/>
    <property type="evidence" value="ECO:0007669"/>
    <property type="project" value="InterPro"/>
</dbReference>
<name>A0AA88XN15_PINIB</name>
<reference evidence="1" key="1">
    <citation type="submission" date="2019-08" db="EMBL/GenBank/DDBJ databases">
        <title>The improved chromosome-level genome for the pearl oyster Pinctada fucata martensii using PacBio sequencing and Hi-C.</title>
        <authorList>
            <person name="Zheng Z."/>
        </authorList>
    </citation>
    <scope>NUCLEOTIDE SEQUENCE</scope>
    <source>
        <strain evidence="1">ZZ-2019</strain>
        <tissue evidence="1">Adductor muscle</tissue>
    </source>
</reference>
<proteinExistence type="predicted"/>
<dbReference type="PANTHER" id="PTHR23409:SF21">
    <property type="entry name" value="CAPSID PROTEIN"/>
    <property type="match status" value="1"/>
</dbReference>
<keyword evidence="2" id="KW-1185">Reference proteome</keyword>
<organism evidence="1 2">
    <name type="scientific">Pinctada imbricata</name>
    <name type="common">Atlantic pearl-oyster</name>
    <name type="synonym">Pinctada martensii</name>
    <dbReference type="NCBI Taxonomy" id="66713"/>
    <lineage>
        <taxon>Eukaryota</taxon>
        <taxon>Metazoa</taxon>
        <taxon>Spiralia</taxon>
        <taxon>Lophotrochozoa</taxon>
        <taxon>Mollusca</taxon>
        <taxon>Bivalvia</taxon>
        <taxon>Autobranchia</taxon>
        <taxon>Pteriomorphia</taxon>
        <taxon>Pterioida</taxon>
        <taxon>Pterioidea</taxon>
        <taxon>Pteriidae</taxon>
        <taxon>Pinctada</taxon>
    </lineage>
</organism>
<sequence>MFSGLLKSAMPLIKKGSKALGKQVLSTGLDIANDLLSGENIRTSTERRLKEAGRNIMNQARGRISKPPGEPNRKGDDYLDLNNTFLYLQAKIVAANNNANLDAQSDVGPVNNWLHSLFSQVNISLNEKLISMPANTYAYRAYLENLLSYGKSAKESQLTSEMWYKDSSSNMEARTDDNAGFTKRKALIARSKIVDLTGKLHLDMFFQERYLLNGVDAKINLIRSKDAFALMATNDDFKIKIMDAALFVRKVRISNTVRMAHIKALERGTAKYPIKRIETKAFSVASGSMSINKENLFLGQMPKRIFVGLVDNDAYNGVATKNPFNFKHNNIEFMALYVDGQQIPAKPLQPNFGRSRFIRSYSGLFTGSGKIFHDEGNDISREEYGNGYTVFGFDLTPDLSEAGHFHLIKHGNLRLEIHFSQALAETVSVVVYAEFDNIIEIDPQQECNI</sequence>
<evidence type="ECO:0000313" key="2">
    <source>
        <dbReference type="Proteomes" id="UP001186944"/>
    </source>
</evidence>
<dbReference type="PANTHER" id="PTHR23409">
    <property type="entry name" value="RIBONUCLEOSIDE-DIPHOSPHATE REDUCTASE SMALL CHAIN"/>
    <property type="match status" value="1"/>
</dbReference>
<gene>
    <name evidence="1" type="ORF">FSP39_017512</name>
</gene>
<dbReference type="EMBL" id="VSWD01000011">
    <property type="protein sequence ID" value="KAK3088321.1"/>
    <property type="molecule type" value="Genomic_DNA"/>
</dbReference>